<dbReference type="EMBL" id="CAADRP010001302">
    <property type="protein sequence ID" value="VFU37602.1"/>
    <property type="molecule type" value="Genomic_DNA"/>
</dbReference>
<dbReference type="AlphaFoldDB" id="A0A6N2LAL9"/>
<evidence type="ECO:0000313" key="1">
    <source>
        <dbReference type="EMBL" id="VFU37602.1"/>
    </source>
</evidence>
<proteinExistence type="predicted"/>
<reference evidence="1" key="1">
    <citation type="submission" date="2019-03" db="EMBL/GenBank/DDBJ databases">
        <authorList>
            <person name="Mank J."/>
            <person name="Almeida P."/>
        </authorList>
    </citation>
    <scope>NUCLEOTIDE SEQUENCE</scope>
    <source>
        <strain evidence="1">78183</strain>
    </source>
</reference>
<accession>A0A6N2LAL9</accession>
<gene>
    <name evidence="1" type="ORF">SVIM_LOCUS199963</name>
</gene>
<organism evidence="1">
    <name type="scientific">Salix viminalis</name>
    <name type="common">Common osier</name>
    <name type="synonym">Basket willow</name>
    <dbReference type="NCBI Taxonomy" id="40686"/>
    <lineage>
        <taxon>Eukaryota</taxon>
        <taxon>Viridiplantae</taxon>
        <taxon>Streptophyta</taxon>
        <taxon>Embryophyta</taxon>
        <taxon>Tracheophyta</taxon>
        <taxon>Spermatophyta</taxon>
        <taxon>Magnoliopsida</taxon>
        <taxon>eudicotyledons</taxon>
        <taxon>Gunneridae</taxon>
        <taxon>Pentapetalae</taxon>
        <taxon>rosids</taxon>
        <taxon>fabids</taxon>
        <taxon>Malpighiales</taxon>
        <taxon>Salicaceae</taxon>
        <taxon>Saliceae</taxon>
        <taxon>Salix</taxon>
    </lineage>
</organism>
<sequence>MLICESGSLVAKVFAQSYTQQMLPHGGTKMVEGGRRRRRLIRIRKGWI</sequence>
<protein>
    <submittedName>
        <fullName evidence="1">Uncharacterized protein</fullName>
    </submittedName>
</protein>
<name>A0A6N2LAL9_SALVM</name>